<dbReference type="GO" id="GO:0042840">
    <property type="term" value="P:D-glucuronate catabolic process"/>
    <property type="evidence" value="ECO:0007669"/>
    <property type="project" value="TreeGrafter"/>
</dbReference>
<dbReference type="CDD" id="cd20294">
    <property type="entry name" value="cupin_KduI_N"/>
    <property type="match status" value="1"/>
</dbReference>
<dbReference type="PANTHER" id="PTHR38461">
    <property type="entry name" value="4-DEOXY-L-THREO-5-HEXOSULOSE-URONATE KETOL-ISOMERASE"/>
    <property type="match status" value="1"/>
</dbReference>
<feature type="binding site" evidence="6">
    <location>
        <position position="197"/>
    </location>
    <ligand>
        <name>Zn(2+)</name>
        <dbReference type="ChEBI" id="CHEBI:29105"/>
    </ligand>
</feature>
<dbReference type="PIRSF" id="PIRSF006625">
    <property type="entry name" value="KduI"/>
    <property type="match status" value="1"/>
</dbReference>
<dbReference type="InterPro" id="IPR021120">
    <property type="entry name" value="KduI/IolB_isomerase"/>
</dbReference>
<keyword evidence="4 6" id="KW-0862">Zinc</keyword>
<evidence type="ECO:0000256" key="4">
    <source>
        <dbReference type="ARBA" id="ARBA00022833"/>
    </source>
</evidence>
<dbReference type="HAMAP" id="MF_00687">
    <property type="entry name" value="KduI"/>
    <property type="match status" value="1"/>
</dbReference>
<dbReference type="Proteomes" id="UP000019102">
    <property type="component" value="Unassembled WGS sequence"/>
</dbReference>
<keyword evidence="5 6" id="KW-0413">Isomerase</keyword>
<reference evidence="7 8" key="1">
    <citation type="journal article" date="2014" name="Genome Announc.">
        <title>Draft Genome Sequence of the Boron-Tolerant and Moderately Halotolerant Bacterium Gracilibacillus boraciitolerans JCM 21714T.</title>
        <authorList>
            <person name="Ahmed I."/>
            <person name="Oshima K."/>
            <person name="Suda W."/>
            <person name="Kitamura K."/>
            <person name="Iida T."/>
            <person name="Ohmori Y."/>
            <person name="Fujiwara T."/>
            <person name="Hattori M."/>
            <person name="Ohkuma M."/>
        </authorList>
    </citation>
    <scope>NUCLEOTIDE SEQUENCE [LARGE SCALE GENOMIC DNA]</scope>
    <source>
        <strain evidence="7 8">JCM 21714</strain>
    </source>
</reference>
<feature type="binding site" evidence="6">
    <location>
        <position position="244"/>
    </location>
    <ligand>
        <name>Zn(2+)</name>
        <dbReference type="ChEBI" id="CHEBI:29105"/>
    </ligand>
</feature>
<comment type="caution">
    <text evidence="7">The sequence shown here is derived from an EMBL/GenBank/DDBJ whole genome shotgun (WGS) entry which is preliminary data.</text>
</comment>
<gene>
    <name evidence="6" type="primary">kduI</name>
    <name evidence="7" type="ORF">JCM21714_3636</name>
</gene>
<dbReference type="EC" id="5.3.1.17" evidence="6"/>
<comment type="catalytic activity">
    <reaction evidence="1 6">
        <text>5-dehydro-4-deoxy-D-glucuronate = 3-deoxy-D-glycero-2,5-hexodiulosonate</text>
        <dbReference type="Rhea" id="RHEA:23896"/>
        <dbReference type="ChEBI" id="CHEBI:17117"/>
        <dbReference type="ChEBI" id="CHEBI:29071"/>
        <dbReference type="EC" id="5.3.1.17"/>
    </reaction>
</comment>
<dbReference type="AlphaFoldDB" id="W4VMX2"/>
<evidence type="ECO:0000256" key="3">
    <source>
        <dbReference type="ARBA" id="ARBA00022723"/>
    </source>
</evidence>
<keyword evidence="8" id="KW-1185">Reference proteome</keyword>
<accession>W4VMX2</accession>
<sequence>MEIRHEANPEDVKGGYTTEKLRNQFLIESLFQPNKLNMVYSHYDRLLVGGVIPGKDPIQLDAGEALRTEFFLERREIGIVNIGSQGKVLVDGEEFQLNKRDCLYIGLGKKDVTFHSNDPSNPAKLYFVSANAHKEYPTKVLPISDAIPTKLGADAESNNRTIYKYIHGEGIQSCQLMMGMTLLEPNNMWNTMPAHVHDRRSEIYLYFDMEEESRVFHFMGKPDETRHLLVKNEQAILSPPWSIHSGGVGTKNYTFIWAMAGENYTFKDMDFVPIEDLK</sequence>
<comment type="similarity">
    <text evidence="2 6">Belongs to the KduI family.</text>
</comment>
<comment type="cofactor">
    <cofactor evidence="6">
        <name>Zn(2+)</name>
        <dbReference type="ChEBI" id="CHEBI:29105"/>
    </cofactor>
    <text evidence="6">Binds 1 zinc ion per subunit.</text>
</comment>
<dbReference type="PANTHER" id="PTHR38461:SF1">
    <property type="entry name" value="4-DEOXY-L-THREO-5-HEXOSULOSE-URONATE KETOL-ISOMERASE"/>
    <property type="match status" value="1"/>
</dbReference>
<dbReference type="Gene3D" id="2.60.120.10">
    <property type="entry name" value="Jelly Rolls"/>
    <property type="match status" value="1"/>
</dbReference>
<dbReference type="InterPro" id="IPR014710">
    <property type="entry name" value="RmlC-like_jellyroll"/>
</dbReference>
<evidence type="ECO:0000256" key="2">
    <source>
        <dbReference type="ARBA" id="ARBA00008086"/>
    </source>
</evidence>
<dbReference type="Gene3D" id="2.60.120.520">
    <property type="entry name" value="pectin degrading enzyme 5-keto 4- deoxyuronate isomerase, domain 1"/>
    <property type="match status" value="1"/>
</dbReference>
<dbReference type="GO" id="GO:0008270">
    <property type="term" value="F:zinc ion binding"/>
    <property type="evidence" value="ECO:0007669"/>
    <property type="project" value="UniProtKB-UniRule"/>
</dbReference>
<dbReference type="UniPathway" id="UPA00545">
    <property type="reaction ID" value="UER00826"/>
</dbReference>
<dbReference type="CDD" id="cd20491">
    <property type="entry name" value="cupin_KduI_C"/>
    <property type="match status" value="1"/>
</dbReference>
<evidence type="ECO:0000313" key="7">
    <source>
        <dbReference type="EMBL" id="GAE94476.1"/>
    </source>
</evidence>
<dbReference type="NCBIfam" id="NF002091">
    <property type="entry name" value="PRK00924.1"/>
    <property type="match status" value="1"/>
</dbReference>
<dbReference type="STRING" id="1298598.JCM21714_3636"/>
<dbReference type="GO" id="GO:0008697">
    <property type="term" value="F:4-deoxy-L-threo-5-hexosulose-uronate ketol-isomerase activity"/>
    <property type="evidence" value="ECO:0007669"/>
    <property type="project" value="UniProtKB-UniRule"/>
</dbReference>
<organism evidence="7 8">
    <name type="scientific">Gracilibacillus boraciitolerans JCM 21714</name>
    <dbReference type="NCBI Taxonomy" id="1298598"/>
    <lineage>
        <taxon>Bacteria</taxon>
        <taxon>Bacillati</taxon>
        <taxon>Bacillota</taxon>
        <taxon>Bacilli</taxon>
        <taxon>Bacillales</taxon>
        <taxon>Bacillaceae</taxon>
        <taxon>Gracilibacillus</taxon>
    </lineage>
</organism>
<dbReference type="eggNOG" id="COG3717">
    <property type="taxonomic scope" value="Bacteria"/>
</dbReference>
<dbReference type="EMBL" id="BAVS01000025">
    <property type="protein sequence ID" value="GAE94476.1"/>
    <property type="molecule type" value="Genomic_DNA"/>
</dbReference>
<evidence type="ECO:0000256" key="1">
    <source>
        <dbReference type="ARBA" id="ARBA00000552"/>
    </source>
</evidence>
<protein>
    <recommendedName>
        <fullName evidence="6">4-deoxy-L-threo-5-hexosulose-uronate ketol-isomerase</fullName>
        <ecNumber evidence="6">5.3.1.17</ecNumber>
    </recommendedName>
    <alternativeName>
        <fullName evidence="6">5-keto-4-deoxyuronate isomerase</fullName>
    </alternativeName>
    <alternativeName>
        <fullName evidence="6">DKI isomerase</fullName>
    </alternativeName>
</protein>
<dbReference type="Pfam" id="PF04962">
    <property type="entry name" value="KduI"/>
    <property type="match status" value="1"/>
</dbReference>
<comment type="function">
    <text evidence="6">Catalyzes the isomerization of 5-dehydro-4-deoxy-D-glucuronate to 3-deoxy-D-glycero-2,5-hexodiulosonate.</text>
</comment>
<comment type="pathway">
    <text evidence="6">Glycan metabolism; pectin degradation; 2-dehydro-3-deoxy-D-gluconate from pectin: step 4/5.</text>
</comment>
<keyword evidence="3 6" id="KW-0479">Metal-binding</keyword>
<proteinExistence type="inferred from homology"/>
<dbReference type="RefSeq" id="WP_200868454.1">
    <property type="nucleotide sequence ID" value="NZ_BAVS01000025.1"/>
</dbReference>
<evidence type="ECO:0000256" key="6">
    <source>
        <dbReference type="HAMAP-Rule" id="MF_00687"/>
    </source>
</evidence>
<feature type="binding site" evidence="6">
    <location>
        <position position="202"/>
    </location>
    <ligand>
        <name>Zn(2+)</name>
        <dbReference type="ChEBI" id="CHEBI:29105"/>
    </ligand>
</feature>
<dbReference type="GO" id="GO:0045490">
    <property type="term" value="P:pectin catabolic process"/>
    <property type="evidence" value="ECO:0007669"/>
    <property type="project" value="UniProtKB-UniRule"/>
</dbReference>
<dbReference type="InterPro" id="IPR007045">
    <property type="entry name" value="KduI"/>
</dbReference>
<dbReference type="InterPro" id="IPR011051">
    <property type="entry name" value="RmlC_Cupin_sf"/>
</dbReference>
<name>W4VMX2_9BACI</name>
<dbReference type="InterPro" id="IPR027449">
    <property type="entry name" value="KduI_N"/>
</dbReference>
<dbReference type="SUPFAM" id="SSF51182">
    <property type="entry name" value="RmlC-like cupins"/>
    <property type="match status" value="1"/>
</dbReference>
<dbReference type="GO" id="GO:0019698">
    <property type="term" value="P:D-galacturonate catabolic process"/>
    <property type="evidence" value="ECO:0007669"/>
    <property type="project" value="TreeGrafter"/>
</dbReference>
<feature type="binding site" evidence="6">
    <location>
        <position position="195"/>
    </location>
    <ligand>
        <name>Zn(2+)</name>
        <dbReference type="ChEBI" id="CHEBI:29105"/>
    </ligand>
</feature>
<evidence type="ECO:0000313" key="8">
    <source>
        <dbReference type="Proteomes" id="UP000019102"/>
    </source>
</evidence>
<evidence type="ECO:0000256" key="5">
    <source>
        <dbReference type="ARBA" id="ARBA00023235"/>
    </source>
</evidence>